<organism evidence="2">
    <name type="scientific">Streptomyces sp. NBC_00119</name>
    <dbReference type="NCBI Taxonomy" id="2975659"/>
    <lineage>
        <taxon>Bacteria</taxon>
        <taxon>Bacillati</taxon>
        <taxon>Actinomycetota</taxon>
        <taxon>Actinomycetes</taxon>
        <taxon>Kitasatosporales</taxon>
        <taxon>Streptomycetaceae</taxon>
        <taxon>Streptomyces</taxon>
    </lineage>
</organism>
<dbReference type="AlphaFoldDB" id="A0AAU1UIL6"/>
<dbReference type="GO" id="GO:0046872">
    <property type="term" value="F:metal ion binding"/>
    <property type="evidence" value="ECO:0007669"/>
    <property type="project" value="InterPro"/>
</dbReference>
<feature type="domain" description="Mycothiol-dependent maleylpyruvate isomerase metal-binding" evidence="1">
    <location>
        <begin position="27"/>
        <end position="152"/>
    </location>
</feature>
<dbReference type="InterPro" id="IPR034660">
    <property type="entry name" value="DinB/YfiT-like"/>
</dbReference>
<name>A0AAU1UIL6_9ACTN</name>
<sequence length="212" mass="22761">MSRESTSQTAADDLAHSVRLAVDTFGGALGADWGVKAGSLEWDCWETAEHLADDLFAYAAQLGPSKPPLDTEVPFDWTRRRPDGPANVIFANRDAGPAGLLQVLDASGALLVAMVRTAAPETRAHHVFGLSDPAGFGAMGVVETLVHTQDIAEGLGLDWTPPGGLCARALARLFPDAPRGDDPWRTLLWATGRGELPGRERLTAWRWNAEVR</sequence>
<dbReference type="SUPFAM" id="SSF109854">
    <property type="entry name" value="DinB/YfiT-like putative metalloenzymes"/>
    <property type="match status" value="1"/>
</dbReference>
<dbReference type="EMBL" id="CP108195">
    <property type="protein sequence ID" value="WTS16490.1"/>
    <property type="molecule type" value="Genomic_DNA"/>
</dbReference>
<evidence type="ECO:0000313" key="2">
    <source>
        <dbReference type="EMBL" id="WTS16490.1"/>
    </source>
</evidence>
<reference evidence="2" key="1">
    <citation type="submission" date="2022-10" db="EMBL/GenBank/DDBJ databases">
        <title>The complete genomes of actinobacterial strains from the NBC collection.</title>
        <authorList>
            <person name="Joergensen T.S."/>
            <person name="Alvarez Arevalo M."/>
            <person name="Sterndorff E.B."/>
            <person name="Faurdal D."/>
            <person name="Vuksanovic O."/>
            <person name="Mourched A.-S."/>
            <person name="Charusanti P."/>
            <person name="Shaw S."/>
            <person name="Blin K."/>
            <person name="Weber T."/>
        </authorList>
    </citation>
    <scope>NUCLEOTIDE SEQUENCE</scope>
    <source>
        <strain evidence="2">NBC_00119</strain>
    </source>
</reference>
<dbReference type="InterPro" id="IPR024344">
    <property type="entry name" value="MDMPI_metal-binding"/>
</dbReference>
<gene>
    <name evidence="2" type="ORF">OHU69_38850</name>
</gene>
<protein>
    <recommendedName>
        <fullName evidence="1">Mycothiol-dependent maleylpyruvate isomerase metal-binding domain-containing protein</fullName>
    </recommendedName>
</protein>
<dbReference type="Pfam" id="PF11716">
    <property type="entry name" value="MDMPI_N"/>
    <property type="match status" value="1"/>
</dbReference>
<evidence type="ECO:0000259" key="1">
    <source>
        <dbReference type="Pfam" id="PF11716"/>
    </source>
</evidence>
<proteinExistence type="predicted"/>
<accession>A0AAU1UIL6</accession>